<evidence type="ECO:0000313" key="5">
    <source>
        <dbReference type="EMBL" id="KAK8872974.1"/>
    </source>
</evidence>
<keyword evidence="1 2" id="KW-0694">RNA-binding</keyword>
<dbReference type="EMBL" id="JAPCWZ010000003">
    <property type="protein sequence ID" value="KAK8872974.1"/>
    <property type="molecule type" value="Genomic_DNA"/>
</dbReference>
<dbReference type="SUPFAM" id="SSF54928">
    <property type="entry name" value="RNA-binding domain, RBD"/>
    <property type="match status" value="1"/>
</dbReference>
<reference evidence="5 6" key="1">
    <citation type="journal article" date="2024" name="IMA Fungus">
        <title>Apiospora arundinis, a panoply of carbohydrate-active enzymes and secondary metabolites.</title>
        <authorList>
            <person name="Sorensen T."/>
            <person name="Petersen C."/>
            <person name="Muurmann A.T."/>
            <person name="Christiansen J.V."/>
            <person name="Brundto M.L."/>
            <person name="Overgaard C.K."/>
            <person name="Boysen A.T."/>
            <person name="Wollenberg R.D."/>
            <person name="Larsen T.O."/>
            <person name="Sorensen J.L."/>
            <person name="Nielsen K.L."/>
            <person name="Sondergaard T.E."/>
        </authorList>
    </citation>
    <scope>NUCLEOTIDE SEQUENCE [LARGE SCALE GENOMIC DNA]</scope>
    <source>
        <strain evidence="5 6">AAU 773</strain>
    </source>
</reference>
<dbReference type="SMART" id="SM00360">
    <property type="entry name" value="RRM"/>
    <property type="match status" value="1"/>
</dbReference>
<feature type="compositionally biased region" description="Polar residues" evidence="3">
    <location>
        <begin position="460"/>
        <end position="470"/>
    </location>
</feature>
<evidence type="ECO:0000256" key="1">
    <source>
        <dbReference type="ARBA" id="ARBA00022884"/>
    </source>
</evidence>
<feature type="region of interest" description="Disordered" evidence="3">
    <location>
        <begin position="1"/>
        <end position="138"/>
    </location>
</feature>
<feature type="compositionally biased region" description="Low complexity" evidence="3">
    <location>
        <begin position="333"/>
        <end position="349"/>
    </location>
</feature>
<evidence type="ECO:0000256" key="3">
    <source>
        <dbReference type="SAM" id="MobiDB-lite"/>
    </source>
</evidence>
<feature type="compositionally biased region" description="Polar residues" evidence="3">
    <location>
        <begin position="28"/>
        <end position="39"/>
    </location>
</feature>
<protein>
    <submittedName>
        <fullName evidence="5">RNA-binding domain-containing protein</fullName>
    </submittedName>
</protein>
<feature type="compositionally biased region" description="Polar residues" evidence="3">
    <location>
        <begin position="48"/>
        <end position="76"/>
    </location>
</feature>
<name>A0ABR2J5D1_9PEZI</name>
<dbReference type="PANTHER" id="PTHR23236">
    <property type="entry name" value="EUKARYOTIC TRANSLATION INITIATION FACTOR 4B/4H"/>
    <property type="match status" value="1"/>
</dbReference>
<gene>
    <name evidence="5" type="ORF">PGQ11_003488</name>
</gene>
<proteinExistence type="predicted"/>
<comment type="caution">
    <text evidence="5">The sequence shown here is derived from an EMBL/GenBank/DDBJ whole genome shotgun (WGS) entry which is preliminary data.</text>
</comment>
<dbReference type="PROSITE" id="PS50102">
    <property type="entry name" value="RRM"/>
    <property type="match status" value="1"/>
</dbReference>
<evidence type="ECO:0000259" key="4">
    <source>
        <dbReference type="PROSITE" id="PS50102"/>
    </source>
</evidence>
<organism evidence="5 6">
    <name type="scientific">Apiospora arundinis</name>
    <dbReference type="NCBI Taxonomy" id="335852"/>
    <lineage>
        <taxon>Eukaryota</taxon>
        <taxon>Fungi</taxon>
        <taxon>Dikarya</taxon>
        <taxon>Ascomycota</taxon>
        <taxon>Pezizomycotina</taxon>
        <taxon>Sordariomycetes</taxon>
        <taxon>Xylariomycetidae</taxon>
        <taxon>Amphisphaeriales</taxon>
        <taxon>Apiosporaceae</taxon>
        <taxon>Apiospora</taxon>
    </lineage>
</organism>
<feature type="compositionally biased region" description="Low complexity" evidence="3">
    <location>
        <begin position="103"/>
        <end position="112"/>
    </location>
</feature>
<evidence type="ECO:0000256" key="2">
    <source>
        <dbReference type="PROSITE-ProRule" id="PRU00176"/>
    </source>
</evidence>
<dbReference type="Gene3D" id="3.30.70.330">
    <property type="match status" value="1"/>
</dbReference>
<feature type="region of interest" description="Disordered" evidence="3">
    <location>
        <begin position="455"/>
        <end position="480"/>
    </location>
</feature>
<dbReference type="InterPro" id="IPR012677">
    <property type="entry name" value="Nucleotide-bd_a/b_plait_sf"/>
</dbReference>
<sequence>MAAQYAAGRPGSKTDEDIVTSRADDSSTKNPSRGNTNTPIPDDDEAPTGSSAEQESTPPSTGTTYNTPVLSGSADPSDSPKVKTAITPAMTSAVQGGHKSRLSGSTVVSSSGHENTAKDEQSHENGSVAGGLFSTPSSNHRELDPATPAFVPKVKVKHHCSTEAAIDERRRIYIGNLKFTLERDDIAGLLETYGVYKPECCCIYVPPPSHRKNPKTTPEHRNRGYCFATFTDSGSAITAMEKLDHIIFADRKLVCRCCLPKGLSYSKFLERTDYIEQGRVLDEMPHSRQESGVQEQDDVPPFDHFSSHGPSPQKAFCGGSSPSRRPRPHRQQHYYQPYYSPRVGAPGQPRQERPRRPGLPRSPRRHYQQKKFDPLLEQNMYPHYYYPYHHYDESPQSFPDQQQVVMPEPWLMPEYYPVTYWHQPPASGHHAVLLDSFKRHTAVEDPAVEECVAEEPAVATNTASENSSAEGDNEDVYIPPKKWSQADGRTIELLNLEPGSGRYRDFKAFIEGLLAGKECDVTGVSVAIPQYDPHRTRLVQNVGGSAYISCPLAPGSNPETTHICPLVYCYVQLATKEQAERAFKELNGKQIRHGGEVRQYRVNMEWNLPLSD</sequence>
<keyword evidence="6" id="KW-1185">Reference proteome</keyword>
<feature type="region of interest" description="Disordered" evidence="3">
    <location>
        <begin position="284"/>
        <end position="373"/>
    </location>
</feature>
<dbReference type="Proteomes" id="UP001390339">
    <property type="component" value="Unassembled WGS sequence"/>
</dbReference>
<dbReference type="InterPro" id="IPR000504">
    <property type="entry name" value="RRM_dom"/>
</dbReference>
<accession>A0ABR2J5D1</accession>
<dbReference type="PANTHER" id="PTHR23236:SF11">
    <property type="entry name" value="EUKARYOTIC TRANSLATION INITIATION FACTOR 4H"/>
    <property type="match status" value="1"/>
</dbReference>
<feature type="domain" description="RRM" evidence="4">
    <location>
        <begin position="170"/>
        <end position="253"/>
    </location>
</feature>
<evidence type="ECO:0000313" key="6">
    <source>
        <dbReference type="Proteomes" id="UP001390339"/>
    </source>
</evidence>
<feature type="compositionally biased region" description="Basic residues" evidence="3">
    <location>
        <begin position="356"/>
        <end position="369"/>
    </location>
</feature>
<dbReference type="InterPro" id="IPR035979">
    <property type="entry name" value="RBD_domain_sf"/>
</dbReference>